<name>A0ABU5IB56_9BURK</name>
<evidence type="ECO:0000313" key="2">
    <source>
        <dbReference type="EMBL" id="MDZ5455208.1"/>
    </source>
</evidence>
<reference evidence="2 3" key="1">
    <citation type="submission" date="2023-11" db="EMBL/GenBank/DDBJ databases">
        <title>Draft genome of Azohydromonas lata strain H1 (DSM1123), a polyhydroxyalkanoate producer.</title>
        <authorList>
            <person name="Traversa D."/>
            <person name="D'Addabbo P."/>
            <person name="Pazzani C."/>
            <person name="Manzari C."/>
            <person name="Chiara M."/>
            <person name="Scrascia M."/>
        </authorList>
    </citation>
    <scope>NUCLEOTIDE SEQUENCE [LARGE SCALE GENOMIC DNA]</scope>
    <source>
        <strain evidence="2 3">H1</strain>
        <plasmid evidence="2">unnamed</plasmid>
    </source>
</reference>
<gene>
    <name evidence="2" type="ORF">SM757_01345</name>
</gene>
<comment type="caution">
    <text evidence="2">The sequence shown here is derived from an EMBL/GenBank/DDBJ whole genome shotgun (WGS) entry which is preliminary data.</text>
</comment>
<dbReference type="RefSeq" id="WP_322463905.1">
    <property type="nucleotide sequence ID" value="NZ_JAXOJX010000001.1"/>
</dbReference>
<organism evidence="2 3">
    <name type="scientific">Azohydromonas lata</name>
    <dbReference type="NCBI Taxonomy" id="45677"/>
    <lineage>
        <taxon>Bacteria</taxon>
        <taxon>Pseudomonadati</taxon>
        <taxon>Pseudomonadota</taxon>
        <taxon>Betaproteobacteria</taxon>
        <taxon>Burkholderiales</taxon>
        <taxon>Sphaerotilaceae</taxon>
        <taxon>Azohydromonas</taxon>
    </lineage>
</organism>
<keyword evidence="2" id="KW-0614">Plasmid</keyword>
<geneLocation type="plasmid" evidence="2">
    <name>unnamed</name>
</geneLocation>
<dbReference type="Proteomes" id="UP001293718">
    <property type="component" value="Unassembled WGS sequence"/>
</dbReference>
<accession>A0ABU5IB56</accession>
<evidence type="ECO:0000313" key="3">
    <source>
        <dbReference type="Proteomes" id="UP001293718"/>
    </source>
</evidence>
<evidence type="ECO:0000256" key="1">
    <source>
        <dbReference type="SAM" id="MobiDB-lite"/>
    </source>
</evidence>
<dbReference type="EMBL" id="JAXOJX010000001">
    <property type="protein sequence ID" value="MDZ5455208.1"/>
    <property type="molecule type" value="Genomic_DNA"/>
</dbReference>
<keyword evidence="3" id="KW-1185">Reference proteome</keyword>
<sequence length="278" mass="30503">MDNFRQLPAMVRTDHGEANRRILAKETPADFRRVEAAAITRRTSLHSAEGKRLFVRFFYVLQSRVYYISTIGRTRKSHQEIETLELQIKQAIANASKLIDKLMDGMEQRLKESSIDAVASFTTTPMEEDVAIVSAIGRRYFELIHKLDQLMPLLQTLEIEELVTETELDRMRAKAKRITGRPASLARLLADRLRMEMRDPGPTAMPAAVATGLDEAAPAGSDAGISASSDALALMQTAATATPVLDVGRSESSLPELASRAAESSAVATMANGTDRSV</sequence>
<feature type="region of interest" description="Disordered" evidence="1">
    <location>
        <begin position="247"/>
        <end position="278"/>
    </location>
</feature>
<proteinExistence type="predicted"/>
<protein>
    <submittedName>
        <fullName evidence="2">DUF1845 domain-containing protein</fullName>
    </submittedName>
</protein>